<evidence type="ECO:0000313" key="2">
    <source>
        <dbReference type="EMBL" id="KAL0563004.1"/>
    </source>
</evidence>
<organism evidence="2 3">
    <name type="scientific">Marasmius crinis-equi</name>
    <dbReference type="NCBI Taxonomy" id="585013"/>
    <lineage>
        <taxon>Eukaryota</taxon>
        <taxon>Fungi</taxon>
        <taxon>Dikarya</taxon>
        <taxon>Basidiomycota</taxon>
        <taxon>Agaricomycotina</taxon>
        <taxon>Agaricomycetes</taxon>
        <taxon>Agaricomycetidae</taxon>
        <taxon>Agaricales</taxon>
        <taxon>Marasmiineae</taxon>
        <taxon>Marasmiaceae</taxon>
        <taxon>Marasmius</taxon>
    </lineage>
</organism>
<dbReference type="EMBL" id="JBAHYK010004078">
    <property type="protein sequence ID" value="KAL0563004.1"/>
    <property type="molecule type" value="Genomic_DNA"/>
</dbReference>
<gene>
    <name evidence="2" type="ORF">V5O48_019074</name>
</gene>
<keyword evidence="3" id="KW-1185">Reference proteome</keyword>
<dbReference type="Proteomes" id="UP001465976">
    <property type="component" value="Unassembled WGS sequence"/>
</dbReference>
<comment type="caution">
    <text evidence="2">The sequence shown here is derived from an EMBL/GenBank/DDBJ whole genome shotgun (WGS) entry which is preliminary data.</text>
</comment>
<evidence type="ECO:0000313" key="3">
    <source>
        <dbReference type="Proteomes" id="UP001465976"/>
    </source>
</evidence>
<feature type="non-terminal residue" evidence="2">
    <location>
        <position position="1"/>
    </location>
</feature>
<proteinExistence type="predicted"/>
<feature type="compositionally biased region" description="Low complexity" evidence="1">
    <location>
        <begin position="54"/>
        <end position="65"/>
    </location>
</feature>
<feature type="compositionally biased region" description="Basic residues" evidence="1">
    <location>
        <begin position="40"/>
        <end position="50"/>
    </location>
</feature>
<feature type="region of interest" description="Disordered" evidence="1">
    <location>
        <begin position="1"/>
        <end position="78"/>
    </location>
</feature>
<protein>
    <submittedName>
        <fullName evidence="2">Uncharacterized protein</fullName>
    </submittedName>
</protein>
<evidence type="ECO:0000256" key="1">
    <source>
        <dbReference type="SAM" id="MobiDB-lite"/>
    </source>
</evidence>
<accession>A0ABR3EJE8</accession>
<name>A0ABR3EJE8_9AGAR</name>
<sequence>PVMPKEKTPSRKRAAHKGKCFDNASDKESEDADQLGAGQPKKKAKGRKKKVECSATASKLNSAASKSKDEYRKSGKTRKGYNGAVSYVMRWHTAFCDSRADMHTSGNPPDDDIDKTLLRAALENPPNRHSSQILEWFLVSKCIKENHPKSGDRYYSAMVEW</sequence>
<reference evidence="2 3" key="1">
    <citation type="submission" date="2024-02" db="EMBL/GenBank/DDBJ databases">
        <title>A draft genome for the cacao thread blight pathogen Marasmius crinis-equi.</title>
        <authorList>
            <person name="Cohen S.P."/>
            <person name="Baruah I.K."/>
            <person name="Amoako-Attah I."/>
            <person name="Bukari Y."/>
            <person name="Meinhardt L.W."/>
            <person name="Bailey B.A."/>
        </authorList>
    </citation>
    <scope>NUCLEOTIDE SEQUENCE [LARGE SCALE GENOMIC DNA]</scope>
    <source>
        <strain evidence="2 3">GH-76</strain>
    </source>
</reference>